<reference evidence="1 2" key="1">
    <citation type="submission" date="2020-11" db="EMBL/GenBank/DDBJ databases">
        <title>Description of Pontivivens ytuae sp. nov. isolated from deep sea sediment of Mariana Trench.</title>
        <authorList>
            <person name="Wang Z."/>
            <person name="Sun Q.-L."/>
            <person name="Xu X.-D."/>
            <person name="Tang Y.-Z."/>
            <person name="Zhang J."/>
        </authorList>
    </citation>
    <scope>NUCLEOTIDE SEQUENCE [LARGE SCALE GENOMIC DNA]</scope>
    <source>
        <strain evidence="1 2">MT2928</strain>
    </source>
</reference>
<dbReference type="PANTHER" id="PTHR43591">
    <property type="entry name" value="METHYLTRANSFERASE"/>
    <property type="match status" value="1"/>
</dbReference>
<dbReference type="KEGG" id="poz:I0K15_06430"/>
<dbReference type="RefSeq" id="WP_196105391.1">
    <property type="nucleotide sequence ID" value="NZ_CP064942.1"/>
</dbReference>
<dbReference type="GO" id="GO:0032259">
    <property type="term" value="P:methylation"/>
    <property type="evidence" value="ECO:0007669"/>
    <property type="project" value="UniProtKB-KW"/>
</dbReference>
<organism evidence="1 2">
    <name type="scientific">Pontivivens ytuae</name>
    <dbReference type="NCBI Taxonomy" id="2789856"/>
    <lineage>
        <taxon>Bacteria</taxon>
        <taxon>Pseudomonadati</taxon>
        <taxon>Pseudomonadota</taxon>
        <taxon>Alphaproteobacteria</taxon>
        <taxon>Rhodobacterales</taxon>
        <taxon>Paracoccaceae</taxon>
        <taxon>Pontivivens</taxon>
    </lineage>
</organism>
<dbReference type="Pfam" id="PF13489">
    <property type="entry name" value="Methyltransf_23"/>
    <property type="match status" value="1"/>
</dbReference>
<protein>
    <submittedName>
        <fullName evidence="1">Methyltransferase domain-containing protein</fullName>
    </submittedName>
</protein>
<dbReference type="AlphaFoldDB" id="A0A7S9LW06"/>
<sequence>MDATYRYQRRFYDLTRRYFLLGRDTLIEDLAPGQGETVLEVACGTGRNLARIGARYPGVSLYGLDISREMLRTAEVKLGDRARLAAADACTFDGSVLFGVERFDRIVLSYSLSMIPDWPAAVEQALRHLGPDGRLHIVDFGDQARLPAWFRSILRTWLAKFHVTPRGDMEAVLTDLAARHGVTCTFRPLYRGYAWSAVLAR</sequence>
<proteinExistence type="predicted"/>
<keyword evidence="2" id="KW-1185">Reference proteome</keyword>
<dbReference type="Proteomes" id="UP000594800">
    <property type="component" value="Chromosome"/>
</dbReference>
<gene>
    <name evidence="1" type="ORF">I0K15_06430</name>
</gene>
<dbReference type="GO" id="GO:0008168">
    <property type="term" value="F:methyltransferase activity"/>
    <property type="evidence" value="ECO:0007669"/>
    <property type="project" value="UniProtKB-KW"/>
</dbReference>
<accession>A0A7S9LW06</accession>
<evidence type="ECO:0000313" key="1">
    <source>
        <dbReference type="EMBL" id="QPH56134.1"/>
    </source>
</evidence>
<dbReference type="CDD" id="cd02440">
    <property type="entry name" value="AdoMet_MTases"/>
    <property type="match status" value="1"/>
</dbReference>
<dbReference type="SUPFAM" id="SSF53335">
    <property type="entry name" value="S-adenosyl-L-methionine-dependent methyltransferases"/>
    <property type="match status" value="1"/>
</dbReference>
<dbReference type="EMBL" id="CP064942">
    <property type="protein sequence ID" value="QPH56134.1"/>
    <property type="molecule type" value="Genomic_DNA"/>
</dbReference>
<keyword evidence="1" id="KW-0808">Transferase</keyword>
<dbReference type="InterPro" id="IPR029063">
    <property type="entry name" value="SAM-dependent_MTases_sf"/>
</dbReference>
<evidence type="ECO:0000313" key="2">
    <source>
        <dbReference type="Proteomes" id="UP000594800"/>
    </source>
</evidence>
<dbReference type="Gene3D" id="3.40.50.150">
    <property type="entry name" value="Vaccinia Virus protein VP39"/>
    <property type="match status" value="1"/>
</dbReference>
<name>A0A7S9LW06_9RHOB</name>
<keyword evidence="1" id="KW-0489">Methyltransferase</keyword>